<evidence type="ECO:0008006" key="4">
    <source>
        <dbReference type="Google" id="ProtNLM"/>
    </source>
</evidence>
<reference evidence="2" key="1">
    <citation type="submission" date="2022-08" db="EMBL/GenBank/DDBJ databases">
        <title>Genomic Encyclopedia of Type Strains, Phase V (KMG-V): Genome sequencing to study the core and pangenomes of soil and plant-associated prokaryotes.</title>
        <authorList>
            <person name="Whitman W."/>
        </authorList>
    </citation>
    <scope>NUCLEOTIDE SEQUENCE</scope>
    <source>
        <strain evidence="2">SP2016B</strain>
    </source>
</reference>
<evidence type="ECO:0000256" key="1">
    <source>
        <dbReference type="SAM" id="SignalP"/>
    </source>
</evidence>
<organism evidence="2 3">
    <name type="scientific">Salinibacter ruber</name>
    <dbReference type="NCBI Taxonomy" id="146919"/>
    <lineage>
        <taxon>Bacteria</taxon>
        <taxon>Pseudomonadati</taxon>
        <taxon>Rhodothermota</taxon>
        <taxon>Rhodothermia</taxon>
        <taxon>Rhodothermales</taxon>
        <taxon>Salinibacteraceae</taxon>
        <taxon>Salinibacter</taxon>
    </lineage>
</organism>
<evidence type="ECO:0000313" key="2">
    <source>
        <dbReference type="EMBL" id="MCS3865808.1"/>
    </source>
</evidence>
<comment type="caution">
    <text evidence="2">The sequence shown here is derived from an EMBL/GenBank/DDBJ whole genome shotgun (WGS) entry which is preliminary data.</text>
</comment>
<protein>
    <recommendedName>
        <fullName evidence="4">Transporter</fullName>
    </recommendedName>
</protein>
<evidence type="ECO:0000313" key="3">
    <source>
        <dbReference type="Proteomes" id="UP001155034"/>
    </source>
</evidence>
<sequence length="266" mass="28185">MRDLFVLLTAIAGMSLLAVPAQGQTIWARPYQPNQIALEAIVPDLPADDASVASGAAFLTATRSLNDNVELAAELPVARYATDADASTAVGNPYVGFGLSSSSLPILLELGLRIPATPTNEALQAGRRADMGRTAAFRDESVAPSVLLNVRLPLGRRASLRLRSGITYASAERTGADGTENRWRLPYSAQLWWNGERFMTGLSVAGRPRLSSSSPDRTTHRAVVSVMLDGARVQPGLLVGTGLDPLVQDGRFAAVAGLTVSLSYSR</sequence>
<feature type="chain" id="PRO_5040889094" description="Transporter" evidence="1">
    <location>
        <begin position="24"/>
        <end position="266"/>
    </location>
</feature>
<proteinExistence type="predicted"/>
<feature type="signal peptide" evidence="1">
    <location>
        <begin position="1"/>
        <end position="23"/>
    </location>
</feature>
<name>A0A9X2RGI7_9BACT</name>
<accession>A0A9X2RGI7</accession>
<dbReference type="AlphaFoldDB" id="A0A9X2RGI7"/>
<dbReference type="Proteomes" id="UP001155034">
    <property type="component" value="Unassembled WGS sequence"/>
</dbReference>
<keyword evidence="1" id="KW-0732">Signal</keyword>
<gene>
    <name evidence="2" type="ORF">GGP82_002370</name>
</gene>
<dbReference type="EMBL" id="JANTYZ010000006">
    <property type="protein sequence ID" value="MCS3865808.1"/>
    <property type="molecule type" value="Genomic_DNA"/>
</dbReference>
<dbReference type="RefSeq" id="WP_259083755.1">
    <property type="nucleotide sequence ID" value="NZ_JANTYZ010000006.1"/>
</dbReference>